<evidence type="ECO:0000313" key="2">
    <source>
        <dbReference type="Proteomes" id="UP001237207"/>
    </source>
</evidence>
<dbReference type="RefSeq" id="WP_307258366.1">
    <property type="nucleotide sequence ID" value="NZ_JAUSUC010000045.1"/>
</dbReference>
<proteinExistence type="predicted"/>
<dbReference type="PANTHER" id="PTHR17985">
    <property type="entry name" value="SER/THR-RICH PROTEIN T10 IN DGCR REGION"/>
    <property type="match status" value="1"/>
</dbReference>
<accession>A0AAJ1WLM4</accession>
<comment type="caution">
    <text evidence="1">The sequence shown here is derived from an EMBL/GenBank/DDBJ whole genome shotgun (WGS) entry which is preliminary data.</text>
</comment>
<dbReference type="Pfam" id="PF05742">
    <property type="entry name" value="TANGO2"/>
    <property type="match status" value="1"/>
</dbReference>
<evidence type="ECO:0000313" key="1">
    <source>
        <dbReference type="EMBL" id="MDQ0216361.1"/>
    </source>
</evidence>
<keyword evidence="2" id="KW-1185">Reference proteome</keyword>
<dbReference type="PANTHER" id="PTHR17985:SF8">
    <property type="entry name" value="TRANSPORT AND GOLGI ORGANIZATION PROTEIN 2 HOMOLOG"/>
    <property type="match status" value="1"/>
</dbReference>
<protein>
    <submittedName>
        <fullName evidence="1">Uncharacterized protein with NRDE domain</fullName>
    </submittedName>
</protein>
<dbReference type="Proteomes" id="UP001237207">
    <property type="component" value="Unassembled WGS sequence"/>
</dbReference>
<sequence length="254" mass="29476">MCLINLQFKQHPEYKLIIAANRDEFYRRPTKPVHFWEDHPDILAGRDLLQMGTWMGISKTGRFAALTNYRDPNEISEGKKSRGEIIRTFLLSKDHPKDFLFQLDKEKHHYPGFNVIAGTVDHLFYYGNRYGGIQEVQPGTHSLSNAFLNTPWPKVMRAKEHLANWAKETSAHIPTLFQILQDLTIAPDDTLPETGVSLDWERRLSPIFIQSEEYGTRSSTIVLVDHHNHVTWVEQTYEKGKPVDLKQFKFSIES</sequence>
<name>A0AAJ1WLM4_9BACI</name>
<dbReference type="EMBL" id="JAUSUC010000045">
    <property type="protein sequence ID" value="MDQ0216361.1"/>
    <property type="molecule type" value="Genomic_DNA"/>
</dbReference>
<dbReference type="InterPro" id="IPR008551">
    <property type="entry name" value="TANGO2"/>
</dbReference>
<organism evidence="1 2">
    <name type="scientific">Oikeobacillus pervagus</name>
    <dbReference type="NCBI Taxonomy" id="1325931"/>
    <lineage>
        <taxon>Bacteria</taxon>
        <taxon>Bacillati</taxon>
        <taxon>Bacillota</taxon>
        <taxon>Bacilli</taxon>
        <taxon>Bacillales</taxon>
        <taxon>Bacillaceae</taxon>
        <taxon>Oikeobacillus</taxon>
    </lineage>
</organism>
<reference evidence="1" key="1">
    <citation type="submission" date="2023-07" db="EMBL/GenBank/DDBJ databases">
        <title>Genomic Encyclopedia of Type Strains, Phase IV (KMG-IV): sequencing the most valuable type-strain genomes for metagenomic binning, comparative biology and taxonomic classification.</title>
        <authorList>
            <person name="Goeker M."/>
        </authorList>
    </citation>
    <scope>NUCLEOTIDE SEQUENCE</scope>
    <source>
        <strain evidence="1">DSM 23947</strain>
    </source>
</reference>
<dbReference type="AlphaFoldDB" id="A0AAJ1WLM4"/>
<gene>
    <name evidence="1" type="ORF">J2S13_002819</name>
</gene>